<comment type="caution">
    <text evidence="8">The sequence shown here is derived from an EMBL/GenBank/DDBJ whole genome shotgun (WGS) entry which is preliminary data.</text>
</comment>
<evidence type="ECO:0000256" key="6">
    <source>
        <dbReference type="SAM" id="Phobius"/>
    </source>
</evidence>
<evidence type="ECO:0000313" key="10">
    <source>
        <dbReference type="Proteomes" id="UP000216316"/>
    </source>
</evidence>
<dbReference type="Gene3D" id="1.20.1440.20">
    <property type="entry name" value="LemA-like domain"/>
    <property type="match status" value="1"/>
</dbReference>
<dbReference type="Pfam" id="PF04011">
    <property type="entry name" value="LemA"/>
    <property type="match status" value="1"/>
</dbReference>
<dbReference type="SUPFAM" id="SSF140478">
    <property type="entry name" value="LemA-like"/>
    <property type="match status" value="1"/>
</dbReference>
<evidence type="ECO:0000313" key="7">
    <source>
        <dbReference type="EMBL" id="OYR89074.1"/>
    </source>
</evidence>
<evidence type="ECO:0000313" key="8">
    <source>
        <dbReference type="EMBL" id="OYR93205.1"/>
    </source>
</evidence>
<feature type="transmembrane region" description="Helical" evidence="6">
    <location>
        <begin position="5"/>
        <end position="25"/>
    </location>
</feature>
<name>A0A256LID5_9LACO</name>
<reference evidence="7" key="2">
    <citation type="submission" date="2017-05" db="EMBL/GenBank/DDBJ databases">
        <authorList>
            <person name="Lin X.B."/>
            <person name="Stothard P."/>
            <person name="Tasseva G."/>
            <person name="Walter J."/>
        </authorList>
    </citation>
    <scope>NUCLEOTIDE SEQUENCE</scope>
    <source>
        <strain evidence="7">609u</strain>
    </source>
</reference>
<dbReference type="Proteomes" id="UP000216316">
    <property type="component" value="Unassembled WGS sequence"/>
</dbReference>
<dbReference type="PANTHER" id="PTHR34478:SF2">
    <property type="entry name" value="MEMBRANE PROTEIN"/>
    <property type="match status" value="1"/>
</dbReference>
<keyword evidence="5 6" id="KW-0472">Membrane</keyword>
<accession>A0A256LID5</accession>
<evidence type="ECO:0000256" key="4">
    <source>
        <dbReference type="ARBA" id="ARBA00022989"/>
    </source>
</evidence>
<keyword evidence="3 6" id="KW-0812">Transmembrane</keyword>
<evidence type="ECO:0000256" key="1">
    <source>
        <dbReference type="ARBA" id="ARBA00004167"/>
    </source>
</evidence>
<reference evidence="9 10" key="3">
    <citation type="submission" date="2017-09" db="EMBL/GenBank/DDBJ databases">
        <title>Tripartite evolution among Lactobacillus johnsonii, Lactobacillus taiwanensis, Lactobacillus reuteri and their rodent host.</title>
        <authorList>
            <person name="Wang T."/>
            <person name="Knowles S."/>
            <person name="Cheng C."/>
        </authorList>
    </citation>
    <scope>NUCLEOTIDE SEQUENCE [LARGE SCALE GENOMIC DNA]</scope>
    <source>
        <strain evidence="8 9">609q</strain>
        <strain evidence="7 10">609u</strain>
    </source>
</reference>
<sequence length="190" mass="21780">MKKLYVILTVIGVAILFFVTSWVNIGNSINNAQQDYEAQWSQVENVMQRRYDLIPNLTASVRGEMHNEQKIFGELAKARENYVAAKSNNQKLKADTELNTSIGALISVIHEKYPKLDSNERVHDLMVELEGSENRISVERRNYIQKVQTYNQMVRNFPSSVIAQQKGMHVENYYQASSQAQNAPKVDLDK</sequence>
<dbReference type="InterPro" id="IPR007156">
    <property type="entry name" value="MamQ_LemA"/>
</dbReference>
<evidence type="ECO:0000256" key="3">
    <source>
        <dbReference type="ARBA" id="ARBA00022692"/>
    </source>
</evidence>
<organism evidence="8 9">
    <name type="scientific">Lactobacillus taiwanensis</name>
    <dbReference type="NCBI Taxonomy" id="508451"/>
    <lineage>
        <taxon>Bacteria</taxon>
        <taxon>Bacillati</taxon>
        <taxon>Bacillota</taxon>
        <taxon>Bacilli</taxon>
        <taxon>Lactobacillales</taxon>
        <taxon>Lactobacillaceae</taxon>
        <taxon>Lactobacillus</taxon>
    </lineage>
</organism>
<evidence type="ECO:0000313" key="9">
    <source>
        <dbReference type="Proteomes" id="UP000215828"/>
    </source>
</evidence>
<gene>
    <name evidence="7" type="ORF">CBF53_00890</name>
    <name evidence="8" type="ORF">CBF70_01020</name>
</gene>
<dbReference type="PANTHER" id="PTHR34478">
    <property type="entry name" value="PROTEIN LEMA"/>
    <property type="match status" value="1"/>
</dbReference>
<dbReference type="EMBL" id="NGNX01000003">
    <property type="protein sequence ID" value="OYR93205.1"/>
    <property type="molecule type" value="Genomic_DNA"/>
</dbReference>
<keyword evidence="4 6" id="KW-1133">Transmembrane helix</keyword>
<protein>
    <submittedName>
        <fullName evidence="8">LemA family protein</fullName>
    </submittedName>
</protein>
<comment type="subcellular location">
    <subcellularLocation>
        <location evidence="1">Membrane</location>
        <topology evidence="1">Single-pass membrane protein</topology>
    </subcellularLocation>
</comment>
<evidence type="ECO:0000256" key="2">
    <source>
        <dbReference type="ARBA" id="ARBA00008854"/>
    </source>
</evidence>
<proteinExistence type="inferred from homology"/>
<dbReference type="EMBL" id="NGNV01000002">
    <property type="protein sequence ID" value="OYR89074.1"/>
    <property type="molecule type" value="Genomic_DNA"/>
</dbReference>
<dbReference type="Proteomes" id="UP000215828">
    <property type="component" value="Unassembled WGS sequence"/>
</dbReference>
<comment type="similarity">
    <text evidence="2">Belongs to the LemA family.</text>
</comment>
<dbReference type="InterPro" id="IPR023353">
    <property type="entry name" value="LemA-like_dom_sf"/>
</dbReference>
<keyword evidence="10" id="KW-1185">Reference proteome</keyword>
<dbReference type="AlphaFoldDB" id="A0A256LID5"/>
<evidence type="ECO:0000256" key="5">
    <source>
        <dbReference type="ARBA" id="ARBA00023136"/>
    </source>
</evidence>
<dbReference type="RefSeq" id="WP_094496845.1">
    <property type="nucleotide sequence ID" value="NZ_CASCMS010000138.1"/>
</dbReference>
<reference evidence="8 9" key="1">
    <citation type="submission" date="2017-04" db="EMBL/GenBank/DDBJ databases">
        <authorList>
            <person name="Afonso C.L."/>
            <person name="Miller P.J."/>
            <person name="Scott M.A."/>
            <person name="Spackman E."/>
            <person name="Goraichik I."/>
            <person name="Dimitrov K.M."/>
            <person name="Suarez D.L."/>
            <person name="Swayne D.E."/>
        </authorList>
    </citation>
    <scope>NUCLEOTIDE SEQUENCE [LARGE SCALE GENOMIC DNA]</scope>
    <source>
        <strain evidence="8 9">609q</strain>
    </source>
</reference>
<dbReference type="GO" id="GO:0016020">
    <property type="term" value="C:membrane"/>
    <property type="evidence" value="ECO:0007669"/>
    <property type="project" value="UniProtKB-SubCell"/>
</dbReference>